<evidence type="ECO:0000256" key="4">
    <source>
        <dbReference type="ARBA" id="ARBA00023242"/>
    </source>
</evidence>
<dbReference type="Gene3D" id="4.10.280.10">
    <property type="entry name" value="Helix-loop-helix DNA-binding domain"/>
    <property type="match status" value="1"/>
</dbReference>
<organism evidence="6 7">
    <name type="scientific">Rehmannia glutinosa</name>
    <name type="common">Chinese foxglove</name>
    <dbReference type="NCBI Taxonomy" id="99300"/>
    <lineage>
        <taxon>Eukaryota</taxon>
        <taxon>Viridiplantae</taxon>
        <taxon>Streptophyta</taxon>
        <taxon>Embryophyta</taxon>
        <taxon>Tracheophyta</taxon>
        <taxon>Spermatophyta</taxon>
        <taxon>Magnoliopsida</taxon>
        <taxon>eudicotyledons</taxon>
        <taxon>Gunneridae</taxon>
        <taxon>Pentapetalae</taxon>
        <taxon>asterids</taxon>
        <taxon>lamiids</taxon>
        <taxon>Lamiales</taxon>
        <taxon>Orobanchaceae</taxon>
        <taxon>Rehmannieae</taxon>
        <taxon>Rehmannia</taxon>
    </lineage>
</organism>
<comment type="subcellular location">
    <subcellularLocation>
        <location evidence="1">Nucleus</location>
    </subcellularLocation>
</comment>
<reference evidence="6 7" key="1">
    <citation type="journal article" date="2021" name="Comput. Struct. Biotechnol. J.">
        <title>De novo genome assembly of the potent medicinal plant Rehmannia glutinosa using nanopore technology.</title>
        <authorList>
            <person name="Ma L."/>
            <person name="Dong C."/>
            <person name="Song C."/>
            <person name="Wang X."/>
            <person name="Zheng X."/>
            <person name="Niu Y."/>
            <person name="Chen S."/>
            <person name="Feng W."/>
        </authorList>
    </citation>
    <scope>NUCLEOTIDE SEQUENCE [LARGE SCALE GENOMIC DNA]</scope>
    <source>
        <strain evidence="6">DH-2019</strain>
    </source>
</reference>
<comment type="caution">
    <text evidence="6">The sequence shown here is derived from an EMBL/GenBank/DDBJ whole genome shotgun (WGS) entry which is preliminary data.</text>
</comment>
<name>A0ABR0XD08_REHGL</name>
<dbReference type="Pfam" id="PF00010">
    <property type="entry name" value="HLH"/>
    <property type="match status" value="1"/>
</dbReference>
<keyword evidence="4" id="KW-0539">Nucleus</keyword>
<evidence type="ECO:0000256" key="1">
    <source>
        <dbReference type="ARBA" id="ARBA00004123"/>
    </source>
</evidence>
<evidence type="ECO:0000259" key="5">
    <source>
        <dbReference type="PROSITE" id="PS50888"/>
    </source>
</evidence>
<sequence>MSQLPNSGDHSYINDIIEDSEFLSPLDDHSWTSLYQEILQSALLIPAQTNINGDEIIKNSASDNVHVEQVQELSTVPQGAGILLDNGLKLMKISTTPNNPKNVTSKKKCSKIIKENAAMEMELQCSEEGPSNPKKLDHNAKERIRRMKLNSSYLALRALLPDSRRSKKRWSAPAIIDKVLKHIPEMENEVEALRFKKENIVQLSAAKNKKIAINNEDYCQEDQNCTISFNKVNQEEAIIQICMARKDGLLAFSNVLQCVEDEGIYMIKSASTLYVCETRICYNLHIQINSTTPGADCIEELREKVTSWLR</sequence>
<accession>A0ABR0XD08</accession>
<dbReference type="InterPro" id="IPR011598">
    <property type="entry name" value="bHLH_dom"/>
</dbReference>
<evidence type="ECO:0000256" key="2">
    <source>
        <dbReference type="ARBA" id="ARBA00023015"/>
    </source>
</evidence>
<dbReference type="Proteomes" id="UP001318860">
    <property type="component" value="Unassembled WGS sequence"/>
</dbReference>
<proteinExistence type="predicted"/>
<keyword evidence="7" id="KW-1185">Reference proteome</keyword>
<keyword evidence="3" id="KW-0804">Transcription</keyword>
<dbReference type="SUPFAM" id="SSF47459">
    <property type="entry name" value="HLH, helix-loop-helix DNA-binding domain"/>
    <property type="match status" value="1"/>
</dbReference>
<evidence type="ECO:0000313" key="7">
    <source>
        <dbReference type="Proteomes" id="UP001318860"/>
    </source>
</evidence>
<evidence type="ECO:0000313" key="6">
    <source>
        <dbReference type="EMBL" id="KAK6156980.1"/>
    </source>
</evidence>
<dbReference type="SMART" id="SM00353">
    <property type="entry name" value="HLH"/>
    <property type="match status" value="1"/>
</dbReference>
<dbReference type="PANTHER" id="PTHR13935">
    <property type="entry name" value="ACHAETE-SCUTE TRANSCRIPTION FACTOR-RELATED"/>
    <property type="match status" value="1"/>
</dbReference>
<dbReference type="PROSITE" id="PS50888">
    <property type="entry name" value="BHLH"/>
    <property type="match status" value="1"/>
</dbReference>
<gene>
    <name evidence="6" type="ORF">DH2020_011228</name>
</gene>
<evidence type="ECO:0000256" key="3">
    <source>
        <dbReference type="ARBA" id="ARBA00023163"/>
    </source>
</evidence>
<keyword evidence="2" id="KW-0805">Transcription regulation</keyword>
<dbReference type="EMBL" id="JABTTQ020000005">
    <property type="protein sequence ID" value="KAK6156980.1"/>
    <property type="molecule type" value="Genomic_DNA"/>
</dbReference>
<dbReference type="PANTHER" id="PTHR13935:SF104">
    <property type="entry name" value="TRANSCRIPTION FACTOR BHLH160"/>
    <property type="match status" value="1"/>
</dbReference>
<dbReference type="InterPro" id="IPR036638">
    <property type="entry name" value="HLH_DNA-bd_sf"/>
</dbReference>
<dbReference type="InterPro" id="IPR015660">
    <property type="entry name" value="MASH1/Ascl1a-like"/>
</dbReference>
<protein>
    <recommendedName>
        <fullName evidence="5">BHLH domain-containing protein</fullName>
    </recommendedName>
</protein>
<feature type="domain" description="BHLH" evidence="5">
    <location>
        <begin position="133"/>
        <end position="186"/>
    </location>
</feature>